<feature type="region of interest" description="Disordered" evidence="2">
    <location>
        <begin position="109"/>
        <end position="171"/>
    </location>
</feature>
<keyword evidence="4" id="KW-1185">Reference proteome</keyword>
<protein>
    <submittedName>
        <fullName evidence="3">Uncharacterized protein</fullName>
    </submittedName>
</protein>
<organism evidence="3 4">
    <name type="scientific">Anaeromyces robustus</name>
    <dbReference type="NCBI Taxonomy" id="1754192"/>
    <lineage>
        <taxon>Eukaryota</taxon>
        <taxon>Fungi</taxon>
        <taxon>Fungi incertae sedis</taxon>
        <taxon>Chytridiomycota</taxon>
        <taxon>Chytridiomycota incertae sedis</taxon>
        <taxon>Neocallimastigomycetes</taxon>
        <taxon>Neocallimastigales</taxon>
        <taxon>Neocallimastigaceae</taxon>
        <taxon>Anaeromyces</taxon>
    </lineage>
</organism>
<feature type="compositionally biased region" description="Low complexity" evidence="2">
    <location>
        <begin position="375"/>
        <end position="397"/>
    </location>
</feature>
<feature type="compositionally biased region" description="Basic and acidic residues" evidence="2">
    <location>
        <begin position="1361"/>
        <end position="1381"/>
    </location>
</feature>
<evidence type="ECO:0000256" key="1">
    <source>
        <dbReference type="SAM" id="Coils"/>
    </source>
</evidence>
<keyword evidence="1" id="KW-0175">Coiled coil</keyword>
<proteinExistence type="predicted"/>
<feature type="region of interest" description="Disordered" evidence="2">
    <location>
        <begin position="711"/>
        <end position="733"/>
    </location>
</feature>
<feature type="compositionally biased region" description="Polar residues" evidence="2">
    <location>
        <begin position="143"/>
        <end position="152"/>
    </location>
</feature>
<evidence type="ECO:0000256" key="2">
    <source>
        <dbReference type="SAM" id="MobiDB-lite"/>
    </source>
</evidence>
<gene>
    <name evidence="3" type="ORF">BCR32DRAFT_293048</name>
</gene>
<feature type="compositionally biased region" description="Low complexity" evidence="2">
    <location>
        <begin position="128"/>
        <end position="142"/>
    </location>
</feature>
<reference evidence="3 4" key="2">
    <citation type="submission" date="2016-08" db="EMBL/GenBank/DDBJ databases">
        <title>Pervasive Adenine N6-methylation of Active Genes in Fungi.</title>
        <authorList>
            <consortium name="DOE Joint Genome Institute"/>
            <person name="Mondo S.J."/>
            <person name="Dannebaum R.O."/>
            <person name="Kuo R.C."/>
            <person name="Labutti K."/>
            <person name="Haridas S."/>
            <person name="Kuo A."/>
            <person name="Salamov A."/>
            <person name="Ahrendt S.R."/>
            <person name="Lipzen A."/>
            <person name="Sullivan W."/>
            <person name="Andreopoulos W.B."/>
            <person name="Clum A."/>
            <person name="Lindquist E."/>
            <person name="Daum C."/>
            <person name="Ramamoorthy G.K."/>
            <person name="Gryganskyi A."/>
            <person name="Culley D."/>
            <person name="Magnuson J.K."/>
            <person name="James T.Y."/>
            <person name="O'Malley M.A."/>
            <person name="Stajich J.E."/>
            <person name="Spatafora J.W."/>
            <person name="Visel A."/>
            <person name="Grigoriev I.V."/>
        </authorList>
    </citation>
    <scope>NUCLEOTIDE SEQUENCE [LARGE SCALE GENOMIC DNA]</scope>
    <source>
        <strain evidence="3 4">S4</strain>
    </source>
</reference>
<feature type="region of interest" description="Disordered" evidence="2">
    <location>
        <begin position="250"/>
        <end position="270"/>
    </location>
</feature>
<accession>A0A1Y1X7U8</accession>
<feature type="compositionally biased region" description="Polar residues" evidence="2">
    <location>
        <begin position="1383"/>
        <end position="1394"/>
    </location>
</feature>
<comment type="caution">
    <text evidence="3">The sequence shown here is derived from an EMBL/GenBank/DDBJ whole genome shotgun (WGS) entry which is preliminary data.</text>
</comment>
<feature type="region of interest" description="Disordered" evidence="2">
    <location>
        <begin position="1"/>
        <end position="28"/>
    </location>
</feature>
<feature type="region of interest" description="Disordered" evidence="2">
    <location>
        <begin position="1360"/>
        <end position="1399"/>
    </location>
</feature>
<feature type="compositionally biased region" description="Low complexity" evidence="2">
    <location>
        <begin position="711"/>
        <end position="724"/>
    </location>
</feature>
<evidence type="ECO:0000313" key="4">
    <source>
        <dbReference type="Proteomes" id="UP000193944"/>
    </source>
</evidence>
<dbReference type="Proteomes" id="UP000193944">
    <property type="component" value="Unassembled WGS sequence"/>
</dbReference>
<dbReference type="OrthoDB" id="2159098at2759"/>
<sequence>MSTQNIKDYESNDTGSISQKSSTNSRRNTYIRQLNKSDEFNMDEDNSWGGVLTGNVKSRNVKNLKRSSIINPNDNDTLNEYNDDNVNYGNGYSSRYNNNKRQSFISYTESIHTSQDSSSDNDEEDKNCNCNNNNNNNNFNSNPSAESIQSPKNDYDETESSSSTSADIDDLISNDDPMLLNIINMSINNYKKNEQPVSVINQKDNTLTNTSINKHNSSSGISTIANTKRNISFQQNPIIINSIEEESIHTNSISSENQTNSSHNSINSSQSSLSKLDEELISPETLVRLNTCKEYLETRYNYIMNLINNGKTYNPLSIMRWRTRMWIHQATQGHINTLKKRKNKVYYYIDNDEIIEFQNHLNTNKYNNHNEDNNDQILNEPSNNNNSNTNNNSNNNDDNNENIGKQNDYKDNRNEIFHIKNSTTDYDLYSQSRDKSFKNLSNIESNSNVVREYNKRTSLPPVLNSKKSLNEEFISSYKRLAKKCNTEIHESLNESDTPNINKFSDNEPSESLLNSNAYKNNYNSNVNSNASSVIGVNNSKCDSESLINLFIPKGNNRTNKKQILSIVTNNLNNSNDSTVPYSAPIIDTHIPTNRIPKLSILTRKQSDINTDEISSSSYVQTNKFGFNYRSIPSRSKFSEIPVIIDNFNNEKEKDENHLDIPFVPRRRRSSMPDISHMQQQASFNQLFVNFNGSKKTKDKNNPNIFFENTLNSANSNSNASPNSNIETPTSTKNPLRKMLLRKRGKLYEQQENSDEPINNTNNNDVYDTSSNIFINNNNNNTLGESINIKKIFNMDSKGIRSIIKDIQPKLSITKSDLAGSFSSINSNNNNINDNSNLINSKSLKDNEYNSSFIVKKNININNDDKEKKSNLLKIKKIFKRSSTNGSFKNKRNSEILFQFENESDDTNIKKDQKYLEFNNEFYNDTENDTYTNTDEDESYYDKKYNEILENPVPYVKFKFSNKEFLQNNELLFNGRIVLKKSSKSNKLFTENSYTNKENLNDLRDKYIDLIKKYNDLDENIIKSINYNLIHAYYIIYNFMKELKKIDNFETEEMKAIVYNINNEENNGNLLKEGDVMDKEKGKRKKRENSISVDLTNENNIIIPDMSRRKSVINQMFSVKNRSFLLKNVTMDDSDNESTASSIIESPVLFEEPDEITMAENISIMKKNNNISRKYSNTKMESIKEYDNIESNIENKPSLDNSNSPININNNLYKKDSFNINKNYFPSNHVNEITNSLSIEEKNMKPYSKKNINNEIQIINKQYNNLENIINTINEQYTINNNKIEILVNEAKNMSYTLNDDLFIRLKSYEENKQNKKYFKKNIASEIGFITLDYVLTLIGGLYWLFYKFLKILKAIASGSKYESDNNKEPENNDKSDHDRKNSMNKTSSTNINNEKSLSINKINNENENLSNRNLYSIDSNNLSTNITENFRENLKRITDIINNSYNKSIEEENQIINLQKKLHELRSSNKPVNKEDIYSLIRRNDNEQKSNSSENYKSLDKLTSKEITESIEKNLNSDKLFTEIKDREISNENLINSNNNKNENENKIHSSNNNIDNISNNTNGFIKDINIMDKNNKDRNIKMNTIDDNNEINSDDIIKNNKNTIKNNKVIDKNKDIIFKTSEDNEIDNNKEISKTILISSSPESQMNKSLSNLSANLELKDCFVKRNGTMVRKTSKNLNINSLKHFKMEDKNIMEENTNSGNILNDSSNTDINQLISLTPFELSKKNSLEYRKEINDTLNFNNNDFIYNNSSKEFLLKSNSIISSTGLTKDESLNEIEEKYNINLI</sequence>
<feature type="coiled-coil region" evidence="1">
    <location>
        <begin position="1248"/>
        <end position="1275"/>
    </location>
</feature>
<name>A0A1Y1X7U8_9FUNG</name>
<reference evidence="3 4" key="1">
    <citation type="submission" date="2016-08" db="EMBL/GenBank/DDBJ databases">
        <title>A Parts List for Fungal Cellulosomes Revealed by Comparative Genomics.</title>
        <authorList>
            <consortium name="DOE Joint Genome Institute"/>
            <person name="Haitjema C.H."/>
            <person name="Gilmore S.P."/>
            <person name="Henske J.K."/>
            <person name="Solomon K.V."/>
            <person name="De Groot R."/>
            <person name="Kuo A."/>
            <person name="Mondo S.J."/>
            <person name="Salamov A.A."/>
            <person name="Labutti K."/>
            <person name="Zhao Z."/>
            <person name="Chiniquy J."/>
            <person name="Barry K."/>
            <person name="Brewer H.M."/>
            <person name="Purvine S.O."/>
            <person name="Wright A.T."/>
            <person name="Boxma B."/>
            <person name="Van Alen T."/>
            <person name="Hackstein J.H."/>
            <person name="Baker S.E."/>
            <person name="Grigoriev I.V."/>
            <person name="O'Malley M.A."/>
        </authorList>
    </citation>
    <scope>NUCLEOTIDE SEQUENCE [LARGE SCALE GENOMIC DNA]</scope>
    <source>
        <strain evidence="3 4">S4</strain>
    </source>
</reference>
<evidence type="ECO:0000313" key="3">
    <source>
        <dbReference type="EMBL" id="ORX81829.1"/>
    </source>
</evidence>
<feature type="region of interest" description="Disordered" evidence="2">
    <location>
        <begin position="365"/>
        <end position="410"/>
    </location>
</feature>
<dbReference type="EMBL" id="MCFG01000110">
    <property type="protein sequence ID" value="ORX81829.1"/>
    <property type="molecule type" value="Genomic_DNA"/>
</dbReference>